<protein>
    <submittedName>
        <fullName evidence="2">Putative secreted protein (Por secretion system target)</fullName>
    </submittedName>
</protein>
<accession>A0A369A716</accession>
<proteinExistence type="predicted"/>
<evidence type="ECO:0000313" key="3">
    <source>
        <dbReference type="Proteomes" id="UP000253517"/>
    </source>
</evidence>
<dbReference type="InterPro" id="IPR026444">
    <property type="entry name" value="Secre_tail"/>
</dbReference>
<evidence type="ECO:0000256" key="1">
    <source>
        <dbReference type="ARBA" id="ARBA00022729"/>
    </source>
</evidence>
<name>A0A369A716_9FLAO</name>
<dbReference type="RefSeq" id="WP_125039368.1">
    <property type="nucleotide sequence ID" value="NZ_BHZF01000001.1"/>
</dbReference>
<keyword evidence="1" id="KW-0732">Signal</keyword>
<gene>
    <name evidence="2" type="ORF">DES35_101425</name>
</gene>
<dbReference type="Proteomes" id="UP000253517">
    <property type="component" value="Unassembled WGS sequence"/>
</dbReference>
<sequence>MIVDNSHVITYTDVLIEETGFIQLINSSTLFTVNSPVTLRANATNYAKLLVCGSCTLSGSSNIVKETYFAAGAANTNMASPDFNDGKNGRWYSIGMPMPGVAMNSFDGGSPAFFSSATPGPIARWDANTGNYVYPTNLLTDNFIAGQGYVIYMGENQHGIITRDLSTQNLISLTMDVANPSATISLGYTNSPLLTNIFGSNTDGWNLVVNPCLAPLNLQGTSTVNADATAYIYNPTTGNFTTFNFSDPSPFFIAPLQAFWVRATTTGGSISVLPANQSTSANPAQAKPQIQMEHAWLKLVRQDGSEDLLKIYFRQEATDGYENTYDSEKLTGDPTRIGLFSTASGKPTAVDSRSPVTGHKQIPVYVYCGSFSVLTISIESLNLPSGYKAWLEDHITNQMVEIENGPYTFYQSFIGNHHRFTLHIAESMIGVNEQVKSYDSQVWTSGTNLHILLSATTNSGDFSLFDMSGKCIYTKKFEGIAGQHLTFDLSHLRSGVYVVRTRINGLEKSIKFIR</sequence>
<dbReference type="AlphaFoldDB" id="A0A369A716"/>
<dbReference type="NCBIfam" id="TIGR04183">
    <property type="entry name" value="Por_Secre_tail"/>
    <property type="match status" value="1"/>
</dbReference>
<reference evidence="2 3" key="1">
    <citation type="submission" date="2018-07" db="EMBL/GenBank/DDBJ databases">
        <title>Genomic Encyclopedia of Type Strains, Phase IV (KMG-IV): sequencing the most valuable type-strain genomes for metagenomic binning, comparative biology and taxonomic classification.</title>
        <authorList>
            <person name="Goeker M."/>
        </authorList>
    </citation>
    <scope>NUCLEOTIDE SEQUENCE [LARGE SCALE GENOMIC DNA]</scope>
    <source>
        <strain evidence="2 3">DSM 21410</strain>
    </source>
</reference>
<organism evidence="2 3">
    <name type="scientific">Schleiferia thermophila</name>
    <dbReference type="NCBI Taxonomy" id="884107"/>
    <lineage>
        <taxon>Bacteria</taxon>
        <taxon>Pseudomonadati</taxon>
        <taxon>Bacteroidota</taxon>
        <taxon>Flavobacteriia</taxon>
        <taxon>Flavobacteriales</taxon>
        <taxon>Schleiferiaceae</taxon>
        <taxon>Schleiferia</taxon>
    </lineage>
</organism>
<keyword evidence="3" id="KW-1185">Reference proteome</keyword>
<dbReference type="EMBL" id="QPJS01000001">
    <property type="protein sequence ID" value="RCX05142.1"/>
    <property type="molecule type" value="Genomic_DNA"/>
</dbReference>
<evidence type="ECO:0000313" key="2">
    <source>
        <dbReference type="EMBL" id="RCX05142.1"/>
    </source>
</evidence>
<comment type="caution">
    <text evidence="2">The sequence shown here is derived from an EMBL/GenBank/DDBJ whole genome shotgun (WGS) entry which is preliminary data.</text>
</comment>